<feature type="domain" description="NmrA-like" evidence="3">
    <location>
        <begin position="285"/>
        <end position="529"/>
    </location>
</feature>
<reference evidence="4 5" key="1">
    <citation type="submission" date="2020-12" db="EMBL/GenBank/DDBJ databases">
        <title>Concerted genomic and epigenomic changes stabilize Arabidopsis allopolyploids.</title>
        <authorList>
            <person name="Chen Z."/>
        </authorList>
    </citation>
    <scope>NUCLEOTIDE SEQUENCE [LARGE SCALE GENOMIC DNA]</scope>
    <source>
        <strain evidence="4">Allo738</strain>
        <tissue evidence="4">Leaf</tissue>
    </source>
</reference>
<dbReference type="InterPro" id="IPR045312">
    <property type="entry name" value="PCBER-like"/>
</dbReference>
<sequence>MASEKSKILVIGGTGHIGKLIIEASVKAGHSTLALVREASLSDPNKGKTVQNFKDLGVTILHGDFVAILTYHNLCFTFRDLDLTSRHHYTMVNPSLQARDFNPIVSSSSLESPLPCASPFHNLWHSSLVSLPSSSPSCFESSPIESFFSISRCEVLLHDSCGCHCNLLQLPLTQLMNHSDSQLQQAFLSFTFTALDKQGIHSLSQNYLHLRIISIASSRDLLVFLDAPRGSFFSSPHHLHHQQLHQTVACCSIKTSLVSQQASAKMVMKLHEDVAGFNLGFTIPTDLNDHESLVKAIKQTDVVISTVGSMQIFDQTKIISAIKEAGNVKRFFPSEFGMDVDRTSAVEPAKSAFAGKLQTRRTIEAEGIPYTYLVTNYFAGYYLPTLVQLEPGLTSPPKDKVKIFGDGNAKAVINKEEDIAAYTIKTVDDPRTLNKTLYISPPNNTLSMNEIVTLWEEKIGKSLEKIYMSEEQIFKSIQESPVPFNVLLSINHAVFVKGDQTNFTIEPSFGFEASELYPDIKYTSVDEYLSYFA</sequence>
<dbReference type="EMBL" id="JAEFBK010000007">
    <property type="protein sequence ID" value="KAG7587119.1"/>
    <property type="molecule type" value="Genomic_DNA"/>
</dbReference>
<evidence type="ECO:0000259" key="3">
    <source>
        <dbReference type="Pfam" id="PF05368"/>
    </source>
</evidence>
<evidence type="ECO:0000256" key="1">
    <source>
        <dbReference type="ARBA" id="ARBA00022857"/>
    </source>
</evidence>
<keyword evidence="5" id="KW-1185">Reference proteome</keyword>
<evidence type="ECO:0000256" key="2">
    <source>
        <dbReference type="ARBA" id="ARBA00023002"/>
    </source>
</evidence>
<proteinExistence type="predicted"/>
<evidence type="ECO:0000313" key="4">
    <source>
        <dbReference type="EMBL" id="KAG7587119.1"/>
    </source>
</evidence>
<protein>
    <submittedName>
        <fullName evidence="4">NmrA-like domain</fullName>
    </submittedName>
</protein>
<name>A0A8T2BLB0_9BRAS</name>
<accession>A0A8T2BLB0</accession>
<dbReference type="Pfam" id="PF05368">
    <property type="entry name" value="NmrA"/>
    <property type="match status" value="2"/>
</dbReference>
<evidence type="ECO:0000313" key="5">
    <source>
        <dbReference type="Proteomes" id="UP000694240"/>
    </source>
</evidence>
<organism evidence="4 5">
    <name type="scientific">Arabidopsis thaliana x Arabidopsis arenosa</name>
    <dbReference type="NCBI Taxonomy" id="1240361"/>
    <lineage>
        <taxon>Eukaryota</taxon>
        <taxon>Viridiplantae</taxon>
        <taxon>Streptophyta</taxon>
        <taxon>Embryophyta</taxon>
        <taxon>Tracheophyta</taxon>
        <taxon>Spermatophyta</taxon>
        <taxon>Magnoliopsida</taxon>
        <taxon>eudicotyledons</taxon>
        <taxon>Gunneridae</taxon>
        <taxon>Pentapetalae</taxon>
        <taxon>rosids</taxon>
        <taxon>malvids</taxon>
        <taxon>Brassicales</taxon>
        <taxon>Brassicaceae</taxon>
        <taxon>Camelineae</taxon>
        <taxon>Arabidopsis</taxon>
    </lineage>
</organism>
<comment type="caution">
    <text evidence="4">The sequence shown here is derived from an EMBL/GenBank/DDBJ whole genome shotgun (WGS) entry which is preliminary data.</text>
</comment>
<gene>
    <name evidence="4" type="ORF">ISN45_Aa02g023510</name>
</gene>
<dbReference type="CDD" id="cd05259">
    <property type="entry name" value="PCBER_SDR_a"/>
    <property type="match status" value="1"/>
</dbReference>
<feature type="domain" description="NmrA-like" evidence="3">
    <location>
        <begin position="4"/>
        <end position="64"/>
    </location>
</feature>
<dbReference type="GO" id="GO:0016491">
    <property type="term" value="F:oxidoreductase activity"/>
    <property type="evidence" value="ECO:0007669"/>
    <property type="project" value="UniProtKB-KW"/>
</dbReference>
<keyword evidence="1" id="KW-0521">NADP</keyword>
<dbReference type="AlphaFoldDB" id="A0A8T2BLB0"/>
<dbReference type="PANTHER" id="PTHR43349:SF93">
    <property type="entry name" value="ISOFLAVONE REDUCTASE HOMOLOG P3-RELATED"/>
    <property type="match status" value="1"/>
</dbReference>
<dbReference type="PANTHER" id="PTHR43349">
    <property type="entry name" value="PINORESINOL REDUCTASE-RELATED"/>
    <property type="match status" value="1"/>
</dbReference>
<dbReference type="InterPro" id="IPR050608">
    <property type="entry name" value="NmrA-type/Isoflavone_red_sf"/>
</dbReference>
<dbReference type="Proteomes" id="UP000694240">
    <property type="component" value="Chromosome 7"/>
</dbReference>
<dbReference type="InterPro" id="IPR008030">
    <property type="entry name" value="NmrA-like"/>
</dbReference>
<keyword evidence="2" id="KW-0560">Oxidoreductase</keyword>